<organism evidence="1 2">
    <name type="scientific">Solanum verrucosum</name>
    <dbReference type="NCBI Taxonomy" id="315347"/>
    <lineage>
        <taxon>Eukaryota</taxon>
        <taxon>Viridiplantae</taxon>
        <taxon>Streptophyta</taxon>
        <taxon>Embryophyta</taxon>
        <taxon>Tracheophyta</taxon>
        <taxon>Spermatophyta</taxon>
        <taxon>Magnoliopsida</taxon>
        <taxon>eudicotyledons</taxon>
        <taxon>Gunneridae</taxon>
        <taxon>Pentapetalae</taxon>
        <taxon>asterids</taxon>
        <taxon>lamiids</taxon>
        <taxon>Solanales</taxon>
        <taxon>Solanaceae</taxon>
        <taxon>Solanoideae</taxon>
        <taxon>Solaneae</taxon>
        <taxon>Solanum</taxon>
    </lineage>
</organism>
<dbReference type="EMBL" id="CP133612">
    <property type="protein sequence ID" value="WMV08196.1"/>
    <property type="molecule type" value="Genomic_DNA"/>
</dbReference>
<protein>
    <submittedName>
        <fullName evidence="1">Uncharacterized protein</fullName>
    </submittedName>
</protein>
<proteinExistence type="predicted"/>
<keyword evidence="2" id="KW-1185">Reference proteome</keyword>
<feature type="non-terminal residue" evidence="1">
    <location>
        <position position="1"/>
    </location>
</feature>
<accession>A0AAF0T7L8</accession>
<reference evidence="1" key="1">
    <citation type="submission" date="2023-08" db="EMBL/GenBank/DDBJ databases">
        <title>A de novo genome assembly of Solanum verrucosum Schlechtendal, a Mexican diploid species geographically isolated from the other diploid A-genome species in potato relatives.</title>
        <authorList>
            <person name="Hosaka K."/>
        </authorList>
    </citation>
    <scope>NUCLEOTIDE SEQUENCE</scope>
    <source>
        <tissue evidence="1">Young leaves</tissue>
    </source>
</reference>
<sequence>ASQDRRYTRRSALWSGSSPFSFCLQHLHVLNHWAIWCCLAKLFGDAPTAPFHRQFDLFLQGSAHWNIRRD</sequence>
<dbReference type="AlphaFoldDB" id="A0AAF0T7L8"/>
<evidence type="ECO:0000313" key="2">
    <source>
        <dbReference type="Proteomes" id="UP001234989"/>
    </source>
</evidence>
<name>A0AAF0T7L8_SOLVR</name>
<evidence type="ECO:0000313" key="1">
    <source>
        <dbReference type="EMBL" id="WMV08196.1"/>
    </source>
</evidence>
<dbReference type="Proteomes" id="UP001234989">
    <property type="component" value="Chromosome 1"/>
</dbReference>
<gene>
    <name evidence="1" type="ORF">MTR67_001581</name>
</gene>